<keyword evidence="2" id="KW-0175">Coiled coil</keyword>
<dbReference type="InterPro" id="IPR036875">
    <property type="entry name" value="Znf_CCHC_sf"/>
</dbReference>
<dbReference type="SMART" id="SM00343">
    <property type="entry name" value="ZnF_C2HC"/>
    <property type="match status" value="2"/>
</dbReference>
<proteinExistence type="predicted"/>
<feature type="compositionally biased region" description="Basic and acidic residues" evidence="3">
    <location>
        <begin position="600"/>
        <end position="612"/>
    </location>
</feature>
<dbReference type="GO" id="GO:0003676">
    <property type="term" value="F:nucleic acid binding"/>
    <property type="evidence" value="ECO:0007669"/>
    <property type="project" value="InterPro"/>
</dbReference>
<keyword evidence="5" id="KW-1185">Reference proteome</keyword>
<dbReference type="InterPro" id="IPR001878">
    <property type="entry name" value="Znf_CCHC"/>
</dbReference>
<feature type="compositionally biased region" description="Basic and acidic residues" evidence="3">
    <location>
        <begin position="315"/>
        <end position="331"/>
    </location>
</feature>
<dbReference type="Proteomes" id="UP001165740">
    <property type="component" value="Chromosome 15"/>
</dbReference>
<evidence type="ECO:0000256" key="3">
    <source>
        <dbReference type="SAM" id="MobiDB-lite"/>
    </source>
</evidence>
<keyword evidence="1" id="KW-0862">Zinc</keyword>
<reference evidence="6 7" key="1">
    <citation type="submission" date="2025-04" db="UniProtKB">
        <authorList>
            <consortium name="RefSeq"/>
        </authorList>
    </citation>
    <scope>IDENTIFICATION</scope>
</reference>
<keyword evidence="1" id="KW-0479">Metal-binding</keyword>
<dbReference type="OrthoDB" id="6161132at2759"/>
<evidence type="ECO:0000259" key="4">
    <source>
        <dbReference type="PROSITE" id="PS50158"/>
    </source>
</evidence>
<sequence length="631" mass="75212">MATAPNFDYMETFRQQIIAEAKQLELKCKDLTSYVQQMVTIERDRIDKERREETERREKEKDREAQLIKEEADRKLQYDLEKLRLDAELKKQNTNDRPTVQSENINNSNSTSNGNNMNENRDNQSTNHWLKKKMQPFQEDKDSISDYLKRFEIKMSSCNIRENEWSQILLDFVQGQALTICQNHDHTIQNSYDILKKELLNACGHNASTFRKKYFENFPSSQIDPQTTVNLEKDYFSKWMSFEQIDQSYEGLKNFILIDNFTNKCESQLQSFIKERKPKTLEDIVIIMRTYSSAYPNNSFSNKDKKQIDFVGYSKETKSKDRHESRNDRNRDNSDYREIICLNCQGRGHIAAHCKQVKYNRSENRDSYRKQSRKVEFKENRNRNNKSRVYFTNDRDSRESSDNEEVEEMNYCWGVEEINFAEDETSRVRVHSGFINGKPMRFVKDSGCSTVGIRSNLVKPDCLLGYEKKVRLIDGSIKRYQACKVFLETPFYTGYCKGLAIPGLSHDLLLGNIHGLKEMTQREIDNWNRRHEYKMRQRNSYGKMRRNIICFKCQRKGHIARQCRSCDYSDRRSDHYEYGRNFDSNAYDRQYHRGNPQRRCNSDEYQSTRDNCRSYGPYQRRNGEAEYSWRK</sequence>
<feature type="coiled-coil region" evidence="2">
    <location>
        <begin position="43"/>
        <end position="71"/>
    </location>
</feature>
<keyword evidence="1" id="KW-0863">Zinc-finger</keyword>
<dbReference type="PROSITE" id="PS50158">
    <property type="entry name" value="ZF_CCHC"/>
    <property type="match status" value="1"/>
</dbReference>
<accession>A0A9W2YYQ8</accession>
<dbReference type="CDD" id="cd00303">
    <property type="entry name" value="retropepsin_like"/>
    <property type="match status" value="1"/>
</dbReference>
<dbReference type="SUPFAM" id="SSF57756">
    <property type="entry name" value="Retrovirus zinc finger-like domains"/>
    <property type="match status" value="1"/>
</dbReference>
<dbReference type="RefSeq" id="XP_055867852.1">
    <property type="nucleotide sequence ID" value="XM_056011877.1"/>
</dbReference>
<dbReference type="GeneID" id="129923052"/>
<dbReference type="AlphaFoldDB" id="A0A9W2YYQ8"/>
<dbReference type="RefSeq" id="XP_055867851.1">
    <property type="nucleotide sequence ID" value="XM_056011876.1"/>
</dbReference>
<organism evidence="5 6">
    <name type="scientific">Biomphalaria glabrata</name>
    <name type="common">Bloodfluke planorb</name>
    <name type="synonym">Freshwater snail</name>
    <dbReference type="NCBI Taxonomy" id="6526"/>
    <lineage>
        <taxon>Eukaryota</taxon>
        <taxon>Metazoa</taxon>
        <taxon>Spiralia</taxon>
        <taxon>Lophotrochozoa</taxon>
        <taxon>Mollusca</taxon>
        <taxon>Gastropoda</taxon>
        <taxon>Heterobranchia</taxon>
        <taxon>Euthyneura</taxon>
        <taxon>Panpulmonata</taxon>
        <taxon>Hygrophila</taxon>
        <taxon>Lymnaeoidea</taxon>
        <taxon>Planorbidae</taxon>
        <taxon>Biomphalaria</taxon>
    </lineage>
</organism>
<evidence type="ECO:0000313" key="5">
    <source>
        <dbReference type="Proteomes" id="UP001165740"/>
    </source>
</evidence>
<evidence type="ECO:0000313" key="7">
    <source>
        <dbReference type="RefSeq" id="XP_055867852.1"/>
    </source>
</evidence>
<dbReference type="PANTHER" id="PTHR46888:SF1">
    <property type="entry name" value="RIBONUCLEASE H"/>
    <property type="match status" value="1"/>
</dbReference>
<name>A0A9W2YYQ8_BIOGL</name>
<evidence type="ECO:0000313" key="6">
    <source>
        <dbReference type="RefSeq" id="XP_055867851.1"/>
    </source>
</evidence>
<evidence type="ECO:0000256" key="1">
    <source>
        <dbReference type="PROSITE-ProRule" id="PRU00047"/>
    </source>
</evidence>
<feature type="compositionally biased region" description="Low complexity" evidence="3">
    <location>
        <begin position="102"/>
        <end position="118"/>
    </location>
</feature>
<feature type="region of interest" description="Disordered" evidence="3">
    <location>
        <begin position="587"/>
        <end position="617"/>
    </location>
</feature>
<gene>
    <name evidence="6 7" type="primary">LOC129923052</name>
</gene>
<dbReference type="SUPFAM" id="SSF47353">
    <property type="entry name" value="Retrovirus capsid dimerization domain-like"/>
    <property type="match status" value="1"/>
</dbReference>
<feature type="region of interest" description="Disordered" evidence="3">
    <location>
        <begin position="361"/>
        <end position="381"/>
    </location>
</feature>
<dbReference type="InterPro" id="IPR038269">
    <property type="entry name" value="SCAN_sf"/>
</dbReference>
<dbReference type="Pfam" id="PF00098">
    <property type="entry name" value="zf-CCHC"/>
    <property type="match status" value="1"/>
</dbReference>
<feature type="region of interest" description="Disordered" evidence="3">
    <location>
        <begin position="312"/>
        <end position="331"/>
    </location>
</feature>
<dbReference type="PANTHER" id="PTHR46888">
    <property type="entry name" value="ZINC KNUCKLE DOMAINCONTAINING PROTEIN-RELATED"/>
    <property type="match status" value="1"/>
</dbReference>
<dbReference type="Gene3D" id="1.10.4020.10">
    <property type="entry name" value="DNA breaking-rejoining enzymes"/>
    <property type="match status" value="1"/>
</dbReference>
<dbReference type="GO" id="GO:0008270">
    <property type="term" value="F:zinc ion binding"/>
    <property type="evidence" value="ECO:0007669"/>
    <property type="project" value="UniProtKB-KW"/>
</dbReference>
<feature type="region of interest" description="Disordered" evidence="3">
    <location>
        <begin position="89"/>
        <end position="125"/>
    </location>
</feature>
<feature type="domain" description="CCHC-type" evidence="4">
    <location>
        <begin position="550"/>
        <end position="565"/>
    </location>
</feature>
<evidence type="ECO:0000256" key="2">
    <source>
        <dbReference type="SAM" id="Coils"/>
    </source>
</evidence>
<protein>
    <submittedName>
        <fullName evidence="6 7">Uncharacterized protein LOC129923052</fullName>
    </submittedName>
</protein>